<gene>
    <name evidence="6" type="primary">LOC113868860</name>
</gene>
<dbReference type="PANTHER" id="PTHR19338:SF32">
    <property type="entry name" value="OS06G0287500 PROTEIN"/>
    <property type="match status" value="1"/>
</dbReference>
<evidence type="ECO:0000256" key="1">
    <source>
        <dbReference type="ARBA" id="ARBA00022737"/>
    </source>
</evidence>
<keyword evidence="2" id="KW-0547">Nucleotide-binding</keyword>
<evidence type="ECO:0000256" key="3">
    <source>
        <dbReference type="ARBA" id="ARBA00022821"/>
    </source>
</evidence>
<reference evidence="6" key="2">
    <citation type="submission" date="2025-08" db="UniProtKB">
        <authorList>
            <consortium name="RefSeq"/>
        </authorList>
    </citation>
    <scope>IDENTIFICATION</scope>
    <source>
        <tissue evidence="6">Young leaves</tissue>
    </source>
</reference>
<evidence type="ECO:0000259" key="4">
    <source>
        <dbReference type="Pfam" id="PF18052"/>
    </source>
</evidence>
<keyword evidence="5" id="KW-1185">Reference proteome</keyword>
<keyword evidence="1" id="KW-0677">Repeat</keyword>
<dbReference type="CDD" id="cd14798">
    <property type="entry name" value="RX-CC_like"/>
    <property type="match status" value="1"/>
</dbReference>
<sequence>MAESAVGFLLQRLAPIFQNEMKLFPGVQAEVIYLKERLESLRAFLRVADALEESDEELKVWVKQLRDVVYETEDLLDELELAQAHNQTNRFCISLHIRNMKARYRIAHELKGINSRVKTIF</sequence>
<dbReference type="Pfam" id="PF18052">
    <property type="entry name" value="Rx_N"/>
    <property type="match status" value="1"/>
</dbReference>
<dbReference type="GO" id="GO:0006952">
    <property type="term" value="P:defense response"/>
    <property type="evidence" value="ECO:0007669"/>
    <property type="project" value="UniProtKB-KW"/>
</dbReference>
<evidence type="ECO:0000256" key="2">
    <source>
        <dbReference type="ARBA" id="ARBA00022741"/>
    </source>
</evidence>
<reference evidence="5" key="1">
    <citation type="journal article" date="2019" name="Toxins">
        <title>Detection of Abrin-Like and Prepropulchellin-Like Toxin Genes and Transcripts Using Whole Genome Sequencing and Full-Length Transcript Sequencing of Abrus precatorius.</title>
        <authorList>
            <person name="Hovde B.T."/>
            <person name="Daligault H.E."/>
            <person name="Hanschen E.R."/>
            <person name="Kunde Y.A."/>
            <person name="Johnson M.B."/>
            <person name="Starkenburg S.R."/>
            <person name="Johnson S.L."/>
        </authorList>
    </citation>
    <scope>NUCLEOTIDE SEQUENCE [LARGE SCALE GENOMIC DNA]</scope>
</reference>
<dbReference type="KEGG" id="aprc:113868860"/>
<dbReference type="AlphaFoldDB" id="A0A8B8LWG0"/>
<feature type="domain" description="Disease resistance N-terminal" evidence="4">
    <location>
        <begin position="5"/>
        <end position="88"/>
    </location>
</feature>
<accession>A0A8B8LWG0</accession>
<dbReference type="Proteomes" id="UP000694853">
    <property type="component" value="Unplaced"/>
</dbReference>
<dbReference type="InterPro" id="IPR038005">
    <property type="entry name" value="RX-like_CC"/>
</dbReference>
<dbReference type="GeneID" id="113868860"/>
<evidence type="ECO:0000313" key="5">
    <source>
        <dbReference type="Proteomes" id="UP000694853"/>
    </source>
</evidence>
<dbReference type="InterPro" id="IPR041118">
    <property type="entry name" value="Rx_N"/>
</dbReference>
<evidence type="ECO:0000313" key="6">
    <source>
        <dbReference type="RefSeq" id="XP_027360620.1"/>
    </source>
</evidence>
<organism evidence="5 6">
    <name type="scientific">Abrus precatorius</name>
    <name type="common">Indian licorice</name>
    <name type="synonym">Glycine abrus</name>
    <dbReference type="NCBI Taxonomy" id="3816"/>
    <lineage>
        <taxon>Eukaryota</taxon>
        <taxon>Viridiplantae</taxon>
        <taxon>Streptophyta</taxon>
        <taxon>Embryophyta</taxon>
        <taxon>Tracheophyta</taxon>
        <taxon>Spermatophyta</taxon>
        <taxon>Magnoliopsida</taxon>
        <taxon>eudicotyledons</taxon>
        <taxon>Gunneridae</taxon>
        <taxon>Pentapetalae</taxon>
        <taxon>rosids</taxon>
        <taxon>fabids</taxon>
        <taxon>Fabales</taxon>
        <taxon>Fabaceae</taxon>
        <taxon>Papilionoideae</taxon>
        <taxon>50 kb inversion clade</taxon>
        <taxon>NPAAA clade</taxon>
        <taxon>indigoferoid/millettioid clade</taxon>
        <taxon>Abreae</taxon>
        <taxon>Abrus</taxon>
    </lineage>
</organism>
<dbReference type="GO" id="GO:0000166">
    <property type="term" value="F:nucleotide binding"/>
    <property type="evidence" value="ECO:0007669"/>
    <property type="project" value="UniProtKB-KW"/>
</dbReference>
<name>A0A8B8LWG0_ABRPR</name>
<protein>
    <submittedName>
        <fullName evidence="6">Disease resistance protein At1g58400</fullName>
    </submittedName>
</protein>
<dbReference type="PANTHER" id="PTHR19338">
    <property type="entry name" value="TRANSLOCASE OF INNER MITOCHONDRIAL MEMBRANE 13 HOMOLOG"/>
    <property type="match status" value="1"/>
</dbReference>
<dbReference type="Gene3D" id="1.20.5.4130">
    <property type="match status" value="1"/>
</dbReference>
<dbReference type="RefSeq" id="XP_027360620.1">
    <property type="nucleotide sequence ID" value="XM_027504819.1"/>
</dbReference>
<keyword evidence="3" id="KW-0611">Plant defense</keyword>
<proteinExistence type="predicted"/>
<dbReference type="OrthoDB" id="3027644at2759"/>